<dbReference type="AlphaFoldDB" id="A0A382MJ19"/>
<evidence type="ECO:0008006" key="2">
    <source>
        <dbReference type="Google" id="ProtNLM"/>
    </source>
</evidence>
<sequence>MKVGEKIKFNFAGKQKEGVIHKLFPNSVHMKVDFAKDKGKIVKRKLNETGGGDSKSGKKSKKK</sequence>
<evidence type="ECO:0000313" key="1">
    <source>
        <dbReference type="EMBL" id="SVC48640.1"/>
    </source>
</evidence>
<name>A0A382MJ19_9ZZZZ</name>
<gene>
    <name evidence="1" type="ORF">METZ01_LOCUS301494</name>
</gene>
<proteinExistence type="predicted"/>
<reference evidence="1" key="1">
    <citation type="submission" date="2018-05" db="EMBL/GenBank/DDBJ databases">
        <authorList>
            <person name="Lanie J.A."/>
            <person name="Ng W.-L."/>
            <person name="Kazmierczak K.M."/>
            <person name="Andrzejewski T.M."/>
            <person name="Davidsen T.M."/>
            <person name="Wayne K.J."/>
            <person name="Tettelin H."/>
            <person name="Glass J.I."/>
            <person name="Rusch D."/>
            <person name="Podicherti R."/>
            <person name="Tsui H.-C.T."/>
            <person name="Winkler M.E."/>
        </authorList>
    </citation>
    <scope>NUCLEOTIDE SEQUENCE</scope>
</reference>
<organism evidence="1">
    <name type="scientific">marine metagenome</name>
    <dbReference type="NCBI Taxonomy" id="408172"/>
    <lineage>
        <taxon>unclassified sequences</taxon>
        <taxon>metagenomes</taxon>
        <taxon>ecological metagenomes</taxon>
    </lineage>
</organism>
<dbReference type="EMBL" id="UINC01093873">
    <property type="protein sequence ID" value="SVC48640.1"/>
    <property type="molecule type" value="Genomic_DNA"/>
</dbReference>
<accession>A0A382MJ19</accession>
<protein>
    <recommendedName>
        <fullName evidence="2">Hypervirulence associated protein TUDOR domain-containing protein</fullName>
    </recommendedName>
</protein>